<evidence type="ECO:0000256" key="6">
    <source>
        <dbReference type="ARBA" id="ARBA00047422"/>
    </source>
</evidence>
<comment type="catalytic activity">
    <reaction evidence="6">
        <text>a 2'-deoxycytidine in DNA + S-adenosyl-L-methionine = a 5-methyl-2'-deoxycytidine in DNA + S-adenosyl-L-homocysteine + H(+)</text>
        <dbReference type="Rhea" id="RHEA:13681"/>
        <dbReference type="Rhea" id="RHEA-COMP:11369"/>
        <dbReference type="Rhea" id="RHEA-COMP:11370"/>
        <dbReference type="ChEBI" id="CHEBI:15378"/>
        <dbReference type="ChEBI" id="CHEBI:57856"/>
        <dbReference type="ChEBI" id="CHEBI:59789"/>
        <dbReference type="ChEBI" id="CHEBI:85452"/>
        <dbReference type="ChEBI" id="CHEBI:85454"/>
        <dbReference type="EC" id="2.1.1.37"/>
    </reaction>
</comment>
<evidence type="ECO:0000256" key="5">
    <source>
        <dbReference type="ARBA" id="ARBA00022747"/>
    </source>
</evidence>
<gene>
    <name evidence="8" type="ORF">FOF46_29525</name>
</gene>
<dbReference type="InterPro" id="IPR001525">
    <property type="entry name" value="C5_MeTfrase"/>
</dbReference>
<evidence type="ECO:0000256" key="1">
    <source>
        <dbReference type="ARBA" id="ARBA00011975"/>
    </source>
</evidence>
<dbReference type="InterPro" id="IPR050750">
    <property type="entry name" value="C5-MTase"/>
</dbReference>
<evidence type="ECO:0000256" key="3">
    <source>
        <dbReference type="ARBA" id="ARBA00022679"/>
    </source>
</evidence>
<protein>
    <recommendedName>
        <fullName evidence="1">DNA (cytosine-5-)-methyltransferase</fullName>
        <ecNumber evidence="1">2.1.1.37</ecNumber>
    </recommendedName>
</protein>
<dbReference type="PANTHER" id="PTHR46098">
    <property type="entry name" value="TRNA (CYTOSINE(38)-C(5))-METHYLTRANSFERASE"/>
    <property type="match status" value="1"/>
</dbReference>
<dbReference type="GO" id="GO:0009307">
    <property type="term" value="P:DNA restriction-modification system"/>
    <property type="evidence" value="ECO:0007669"/>
    <property type="project" value="UniProtKB-KW"/>
</dbReference>
<name>A0A554VAQ1_9FLAO</name>
<dbReference type="SUPFAM" id="SSF53335">
    <property type="entry name" value="S-adenosyl-L-methionine-dependent methyltransferases"/>
    <property type="match status" value="1"/>
</dbReference>
<dbReference type="GO" id="GO:0032259">
    <property type="term" value="P:methylation"/>
    <property type="evidence" value="ECO:0007669"/>
    <property type="project" value="UniProtKB-KW"/>
</dbReference>
<reference evidence="8 9" key="1">
    <citation type="submission" date="2019-07" db="EMBL/GenBank/DDBJ databases">
        <title>The draft genome sequence of Aquimarina algiphila M91.</title>
        <authorList>
            <person name="Meng X."/>
        </authorList>
    </citation>
    <scope>NUCLEOTIDE SEQUENCE [LARGE SCALE GENOMIC DNA]</scope>
    <source>
        <strain evidence="8 9">M91</strain>
    </source>
</reference>
<evidence type="ECO:0000256" key="7">
    <source>
        <dbReference type="PROSITE-ProRule" id="PRU01016"/>
    </source>
</evidence>
<sequence length="494" mass="56011">MNKPTIYWIDLFCGAGGTTTGIHMANANAKVIACVNHDPEAIKCHLRNHPDCLHLAEDVRDFKVVLKIKELVSNLRKISPDCIINIWASLECTHFSKAKGGLSRDADSRTLADHLYKYIEQIDPDYVYIENVREFMTWGPLDKKGKPIQNLKGIDYNRWKSAIKFYGYDYKSKLLNSADFGAYTSRERYFGIFSRIGMPIAFPEQTHAKRSKIHGTNFKQWKAVKEVLHLHDEGRSIFGLTKLGKPYSENTLKRVYAGLLKFSKEGMFVKRYNGGDPYHKSNSINDPLGTILTSRTHALVKPVFLTSYYGNGNAHSIDDPCNTLTTKDRYAAQFINYDYSAPTHTSIENPAGSITVNPKHNLISAQWTVDTQYSNTGRSIEQPGQTLIARMDKKPVYLISANHGTDQRKFQTDDSETIIKIREFMRDNGIKDIKIRMLNIIELKAIQGFPDDFELTGTKTNQLKFIGNSVVPLVAQKLVESNYEAIVNYCLKSA</sequence>
<dbReference type="Proteomes" id="UP000318833">
    <property type="component" value="Unassembled WGS sequence"/>
</dbReference>
<dbReference type="RefSeq" id="WP_143919035.1">
    <property type="nucleotide sequence ID" value="NZ_CANMIK010000127.1"/>
</dbReference>
<evidence type="ECO:0000313" key="8">
    <source>
        <dbReference type="EMBL" id="TSE03344.1"/>
    </source>
</evidence>
<evidence type="ECO:0000313" key="9">
    <source>
        <dbReference type="Proteomes" id="UP000318833"/>
    </source>
</evidence>
<organism evidence="8 9">
    <name type="scientific">Aquimarina algiphila</name>
    <dbReference type="NCBI Taxonomy" id="2047982"/>
    <lineage>
        <taxon>Bacteria</taxon>
        <taxon>Pseudomonadati</taxon>
        <taxon>Bacteroidota</taxon>
        <taxon>Flavobacteriia</taxon>
        <taxon>Flavobacteriales</taxon>
        <taxon>Flavobacteriaceae</taxon>
        <taxon>Aquimarina</taxon>
    </lineage>
</organism>
<dbReference type="GO" id="GO:0003886">
    <property type="term" value="F:DNA (cytosine-5-)-methyltransferase activity"/>
    <property type="evidence" value="ECO:0007669"/>
    <property type="project" value="UniProtKB-EC"/>
</dbReference>
<comment type="similarity">
    <text evidence="7">Belongs to the class I-like SAM-binding methyltransferase superfamily. C5-methyltransferase family.</text>
</comment>
<dbReference type="OrthoDB" id="32195at2"/>
<dbReference type="EMBL" id="VLNR01000116">
    <property type="protein sequence ID" value="TSE03344.1"/>
    <property type="molecule type" value="Genomic_DNA"/>
</dbReference>
<dbReference type="Gene3D" id="3.90.120.10">
    <property type="entry name" value="DNA Methylase, subunit A, domain 2"/>
    <property type="match status" value="1"/>
</dbReference>
<keyword evidence="9" id="KW-1185">Reference proteome</keyword>
<dbReference type="EC" id="2.1.1.37" evidence="1"/>
<comment type="caution">
    <text evidence="8">The sequence shown here is derived from an EMBL/GenBank/DDBJ whole genome shotgun (WGS) entry which is preliminary data.</text>
</comment>
<keyword evidence="4 7" id="KW-0949">S-adenosyl-L-methionine</keyword>
<dbReference type="Pfam" id="PF00145">
    <property type="entry name" value="DNA_methylase"/>
    <property type="match status" value="2"/>
</dbReference>
<evidence type="ECO:0000256" key="4">
    <source>
        <dbReference type="ARBA" id="ARBA00022691"/>
    </source>
</evidence>
<dbReference type="InterPro" id="IPR029063">
    <property type="entry name" value="SAM-dependent_MTases_sf"/>
</dbReference>
<keyword evidence="5" id="KW-0680">Restriction system</keyword>
<dbReference type="PANTHER" id="PTHR46098:SF1">
    <property type="entry name" value="TRNA (CYTOSINE(38)-C(5))-METHYLTRANSFERASE"/>
    <property type="match status" value="1"/>
</dbReference>
<accession>A0A554VAQ1</accession>
<dbReference type="PROSITE" id="PS51679">
    <property type="entry name" value="SAM_MT_C5"/>
    <property type="match status" value="1"/>
</dbReference>
<dbReference type="AlphaFoldDB" id="A0A554VAQ1"/>
<keyword evidence="3 7" id="KW-0808">Transferase</keyword>
<proteinExistence type="inferred from homology"/>
<dbReference type="Gene3D" id="3.40.50.150">
    <property type="entry name" value="Vaccinia Virus protein VP39"/>
    <property type="match status" value="1"/>
</dbReference>
<feature type="active site" evidence="7">
    <location>
        <position position="92"/>
    </location>
</feature>
<evidence type="ECO:0000256" key="2">
    <source>
        <dbReference type="ARBA" id="ARBA00022603"/>
    </source>
</evidence>
<keyword evidence="2 7" id="KW-0489">Methyltransferase</keyword>